<dbReference type="CDD" id="cd00751">
    <property type="entry name" value="thiolase"/>
    <property type="match status" value="1"/>
</dbReference>
<feature type="active site" description="Proton acceptor" evidence="7">
    <location>
        <position position="366"/>
    </location>
</feature>
<evidence type="ECO:0000256" key="7">
    <source>
        <dbReference type="PIRSR" id="PIRSR000429-1"/>
    </source>
</evidence>
<dbReference type="RefSeq" id="WP_091694855.1">
    <property type="nucleotide sequence ID" value="NZ_FPCG01000002.1"/>
</dbReference>
<dbReference type="GO" id="GO:0003985">
    <property type="term" value="F:acetyl-CoA C-acetyltransferase activity"/>
    <property type="evidence" value="ECO:0007669"/>
    <property type="project" value="UniProtKB-EC"/>
</dbReference>
<organism evidence="11 12">
    <name type="scientific">Micrococcus terreus</name>
    <dbReference type="NCBI Taxonomy" id="574650"/>
    <lineage>
        <taxon>Bacteria</taxon>
        <taxon>Bacillati</taxon>
        <taxon>Actinomycetota</taxon>
        <taxon>Actinomycetes</taxon>
        <taxon>Micrococcales</taxon>
        <taxon>Micrococcaceae</taxon>
        <taxon>Micrococcus</taxon>
    </lineage>
</organism>
<dbReference type="EMBL" id="FPCG01000002">
    <property type="protein sequence ID" value="SFV21341.1"/>
    <property type="molecule type" value="Genomic_DNA"/>
</dbReference>
<dbReference type="PANTHER" id="PTHR18919">
    <property type="entry name" value="ACETYL-COA C-ACYLTRANSFERASE"/>
    <property type="match status" value="1"/>
</dbReference>
<evidence type="ECO:0000256" key="2">
    <source>
        <dbReference type="ARBA" id="ARBA00012705"/>
    </source>
</evidence>
<reference evidence="11 12" key="1">
    <citation type="submission" date="2016-10" db="EMBL/GenBank/DDBJ databases">
        <authorList>
            <person name="de Groot N.N."/>
        </authorList>
    </citation>
    <scope>NUCLEOTIDE SEQUENCE [LARGE SCALE GENOMIC DNA]</scope>
    <source>
        <strain evidence="11 12">CGMCC 1.7054</strain>
    </source>
</reference>
<evidence type="ECO:0000256" key="4">
    <source>
        <dbReference type="ARBA" id="ARBA00023315"/>
    </source>
</evidence>
<dbReference type="PROSITE" id="PS00737">
    <property type="entry name" value="THIOLASE_2"/>
    <property type="match status" value="1"/>
</dbReference>
<dbReference type="STRING" id="574650.SAMN04487966_102307"/>
<evidence type="ECO:0000256" key="5">
    <source>
        <dbReference type="ARBA" id="ARBA00030755"/>
    </source>
</evidence>
<dbReference type="Gene3D" id="3.40.47.10">
    <property type="match status" value="2"/>
</dbReference>
<evidence type="ECO:0000259" key="10">
    <source>
        <dbReference type="Pfam" id="PF02803"/>
    </source>
</evidence>
<proteinExistence type="inferred from homology"/>
<feature type="domain" description="Thiolase C-terminal" evidence="10">
    <location>
        <begin position="288"/>
        <end position="408"/>
    </location>
</feature>
<evidence type="ECO:0000256" key="3">
    <source>
        <dbReference type="ARBA" id="ARBA00022679"/>
    </source>
</evidence>
<gene>
    <name evidence="11" type="ORF">SAMN04487966_102307</name>
</gene>
<dbReference type="PROSITE" id="PS00098">
    <property type="entry name" value="THIOLASE_1"/>
    <property type="match status" value="1"/>
</dbReference>
<feature type="active site" description="Proton acceptor" evidence="7">
    <location>
        <position position="396"/>
    </location>
</feature>
<dbReference type="InterPro" id="IPR002155">
    <property type="entry name" value="Thiolase"/>
</dbReference>
<keyword evidence="4 8" id="KW-0012">Acyltransferase</keyword>
<evidence type="ECO:0000313" key="11">
    <source>
        <dbReference type="EMBL" id="SFV21341.1"/>
    </source>
</evidence>
<feature type="active site" description="Acyl-thioester intermediate" evidence="7">
    <location>
        <position position="103"/>
    </location>
</feature>
<dbReference type="Pfam" id="PF02803">
    <property type="entry name" value="Thiolase_C"/>
    <property type="match status" value="1"/>
</dbReference>
<evidence type="ECO:0000313" key="12">
    <source>
        <dbReference type="Proteomes" id="UP000198881"/>
    </source>
</evidence>
<dbReference type="InterPro" id="IPR020613">
    <property type="entry name" value="Thiolase_CS"/>
</dbReference>
<dbReference type="OrthoDB" id="1402717at2"/>
<accession>A0A1I7MHF2</accession>
<dbReference type="AlphaFoldDB" id="A0A1I7MHF2"/>
<name>A0A1I7MHF2_9MICC</name>
<protein>
    <recommendedName>
        <fullName evidence="6">Probable acetyl-CoA acetyltransferase</fullName>
        <ecNumber evidence="2">2.3.1.9</ecNumber>
    </recommendedName>
    <alternativeName>
        <fullName evidence="5">Acetoacetyl-CoA thiolase</fullName>
    </alternativeName>
</protein>
<keyword evidence="12" id="KW-1185">Reference proteome</keyword>
<dbReference type="PIRSF" id="PIRSF000429">
    <property type="entry name" value="Ac-CoA_Ac_transf"/>
    <property type="match status" value="1"/>
</dbReference>
<dbReference type="Proteomes" id="UP000198881">
    <property type="component" value="Unassembled WGS sequence"/>
</dbReference>
<dbReference type="InterPro" id="IPR020616">
    <property type="entry name" value="Thiolase_N"/>
</dbReference>
<evidence type="ECO:0000256" key="1">
    <source>
        <dbReference type="ARBA" id="ARBA00010982"/>
    </source>
</evidence>
<dbReference type="PANTHER" id="PTHR18919:SF107">
    <property type="entry name" value="ACETYL-COA ACETYLTRANSFERASE, CYTOSOLIC"/>
    <property type="match status" value="1"/>
</dbReference>
<dbReference type="InterPro" id="IPR016039">
    <property type="entry name" value="Thiolase-like"/>
</dbReference>
<feature type="domain" description="Thiolase N-terminal" evidence="9">
    <location>
        <begin position="20"/>
        <end position="279"/>
    </location>
</feature>
<evidence type="ECO:0000259" key="9">
    <source>
        <dbReference type="Pfam" id="PF00108"/>
    </source>
</evidence>
<keyword evidence="3 8" id="KW-0808">Transferase</keyword>
<comment type="similarity">
    <text evidence="1 8">Belongs to the thiolase-like superfamily. Thiolase family.</text>
</comment>
<dbReference type="InterPro" id="IPR020617">
    <property type="entry name" value="Thiolase_C"/>
</dbReference>
<dbReference type="EC" id="2.3.1.9" evidence="2"/>
<evidence type="ECO:0000256" key="8">
    <source>
        <dbReference type="RuleBase" id="RU003557"/>
    </source>
</evidence>
<dbReference type="SUPFAM" id="SSF53901">
    <property type="entry name" value="Thiolase-like"/>
    <property type="match status" value="2"/>
</dbReference>
<evidence type="ECO:0000256" key="6">
    <source>
        <dbReference type="ARBA" id="ARBA00040529"/>
    </source>
</evidence>
<dbReference type="InterPro" id="IPR020615">
    <property type="entry name" value="Thiolase_acyl_enz_int_AS"/>
</dbReference>
<dbReference type="Pfam" id="PF00108">
    <property type="entry name" value="Thiolase_N"/>
    <property type="match status" value="1"/>
</dbReference>
<dbReference type="NCBIfam" id="TIGR01930">
    <property type="entry name" value="AcCoA-C-Actrans"/>
    <property type="match status" value="1"/>
</dbReference>
<sequence>MSTHADTASSAAQTSPQDAVIVGGARTPFTRLMGGQASLQATDLGAHAIRGAIERSGVDVSAVDTVIMGQVVQAGCGQNPARQSALGAGIGWDVPAITINKVCLSGLTAVIDAARLIRLGEASVVIAGGQESMTNAPHVLPGSRSGHKYGTVGLIDSVAHDGLTDALTGQAMGELTEEGNAELKLDRTGQDEVAASSHQRAAQAQAAGVFAEEIVPVEIPQRKGDPVTVAEDEGVRPDTTVESLGRLRAAFAKDASGTITAGNSSPLTDGAAAVVVTSRAYAEANGLSVLATIGAAGQVAGPDSSLHSQPSRAIQAAVEKAGWAVQDLDFIEINEAFGAVACQSLADLDYPLEKTNIHGGAIALGHPIGASGARLVLTAALELSRRGTGRSAVSLCGGGGQGDALLLSR</sequence>